<feature type="binding site" evidence="12">
    <location>
        <begin position="206"/>
        <end position="208"/>
    </location>
    <ligand>
        <name>S-adenosyl-L-methionine</name>
        <dbReference type="ChEBI" id="CHEBI:59789"/>
    </ligand>
</feature>
<dbReference type="SMART" id="SM00729">
    <property type="entry name" value="Elp3"/>
    <property type="match status" value="1"/>
</dbReference>
<keyword evidence="6 12" id="KW-0808">Transferase</keyword>
<dbReference type="SFLD" id="SFLDG01062">
    <property type="entry name" value="methyltransferase_(Class_A)"/>
    <property type="match status" value="1"/>
</dbReference>
<organism evidence="14 15">
    <name type="scientific">Ferrimicrobium acidiphilum</name>
    <dbReference type="NCBI Taxonomy" id="121039"/>
    <lineage>
        <taxon>Bacteria</taxon>
        <taxon>Bacillati</taxon>
        <taxon>Actinomycetota</taxon>
        <taxon>Acidimicrobiia</taxon>
        <taxon>Acidimicrobiales</taxon>
        <taxon>Acidimicrobiaceae</taxon>
        <taxon>Ferrimicrobium</taxon>
    </lineage>
</organism>
<feature type="binding site" evidence="12">
    <location>
        <position position="109"/>
    </location>
    <ligand>
        <name>[4Fe-4S] cluster</name>
        <dbReference type="ChEBI" id="CHEBI:49883"/>
        <note>4Fe-4S-S-AdoMet</note>
    </ligand>
</feature>
<dbReference type="CDD" id="cd01335">
    <property type="entry name" value="Radical_SAM"/>
    <property type="match status" value="1"/>
</dbReference>
<protein>
    <recommendedName>
        <fullName evidence="12">Probable dual-specificity RNA methyltransferase RlmN</fullName>
        <ecNumber evidence="12">2.1.1.192</ecNumber>
    </recommendedName>
    <alternativeName>
        <fullName evidence="12">23S rRNA (adenine(2503)-C(2))-methyltransferase</fullName>
    </alternativeName>
    <alternativeName>
        <fullName evidence="12">23S rRNA m2A2503 methyltransferase</fullName>
    </alternativeName>
    <alternativeName>
        <fullName evidence="12">Ribosomal RNA large subunit methyltransferase N</fullName>
    </alternativeName>
    <alternativeName>
        <fullName evidence="12">tRNA (adenine(37)-C(2))-methyltransferase</fullName>
    </alternativeName>
    <alternativeName>
        <fullName evidence="12">tRNA m2A37 methyltransferase</fullName>
    </alternativeName>
</protein>
<comment type="caution">
    <text evidence="14">The sequence shown here is derived from an EMBL/GenBank/DDBJ whole genome shotgun (WGS) entry which is preliminary data.</text>
</comment>
<dbReference type="InterPro" id="IPR058240">
    <property type="entry name" value="rSAM_sf"/>
</dbReference>
<name>A0ABV3Y009_9ACTN</name>
<evidence type="ECO:0000256" key="9">
    <source>
        <dbReference type="ARBA" id="ARBA00023004"/>
    </source>
</evidence>
<dbReference type="InterPro" id="IPR006638">
    <property type="entry name" value="Elp3/MiaA/NifB-like_rSAM"/>
</dbReference>
<evidence type="ECO:0000256" key="3">
    <source>
        <dbReference type="ARBA" id="ARBA00022490"/>
    </source>
</evidence>
<dbReference type="InterPro" id="IPR007197">
    <property type="entry name" value="rSAM"/>
</dbReference>
<keyword evidence="15" id="KW-1185">Reference proteome</keyword>
<dbReference type="GO" id="GO:0008168">
    <property type="term" value="F:methyltransferase activity"/>
    <property type="evidence" value="ECO:0007669"/>
    <property type="project" value="UniProtKB-KW"/>
</dbReference>
<keyword evidence="12" id="KW-0819">tRNA processing</keyword>
<feature type="active site" description="S-methylcysteine intermediate" evidence="12">
    <location>
        <position position="325"/>
    </location>
</feature>
<feature type="binding site" evidence="12">
    <location>
        <position position="105"/>
    </location>
    <ligand>
        <name>[4Fe-4S] cluster</name>
        <dbReference type="ChEBI" id="CHEBI:49883"/>
        <note>4Fe-4S-S-AdoMet</note>
    </ligand>
</feature>
<dbReference type="SFLD" id="SFLDF00275">
    <property type="entry name" value="adenosine_C2_methyltransferase"/>
    <property type="match status" value="1"/>
</dbReference>
<feature type="active site" description="Proton acceptor" evidence="12">
    <location>
        <position position="85"/>
    </location>
</feature>
<comment type="cofactor">
    <cofactor evidence="12">
        <name>[4Fe-4S] cluster</name>
        <dbReference type="ChEBI" id="CHEBI:49883"/>
    </cofactor>
    <text evidence="12">Binds 1 [4Fe-4S] cluster. The cluster is coordinated with 3 cysteines and an exchangeable S-adenosyl-L-methionine.</text>
</comment>
<feature type="binding site" evidence="12">
    <location>
        <position position="282"/>
    </location>
    <ligand>
        <name>S-adenosyl-L-methionine</name>
        <dbReference type="ChEBI" id="CHEBI:59789"/>
    </ligand>
</feature>
<dbReference type="EMBL" id="JBFSHR010000007">
    <property type="protein sequence ID" value="MEX6428882.1"/>
    <property type="molecule type" value="Genomic_DNA"/>
</dbReference>
<evidence type="ECO:0000313" key="14">
    <source>
        <dbReference type="EMBL" id="MEX6428882.1"/>
    </source>
</evidence>
<dbReference type="RefSeq" id="WP_298386636.1">
    <property type="nucleotide sequence ID" value="NZ_JBFSHR010000007.1"/>
</dbReference>
<dbReference type="InterPro" id="IPR027492">
    <property type="entry name" value="RNA_MTrfase_RlmN"/>
</dbReference>
<evidence type="ECO:0000256" key="7">
    <source>
        <dbReference type="ARBA" id="ARBA00022691"/>
    </source>
</evidence>
<comment type="caution">
    <text evidence="12">Lacks conserved residue(s) required for the propagation of feature annotation.</text>
</comment>
<feature type="binding site" evidence="12">
    <location>
        <position position="112"/>
    </location>
    <ligand>
        <name>[4Fe-4S] cluster</name>
        <dbReference type="ChEBI" id="CHEBI:49883"/>
        <note>4Fe-4S-S-AdoMet</note>
    </ligand>
</feature>
<dbReference type="InterPro" id="IPR040072">
    <property type="entry name" value="Methyltransferase_A"/>
</dbReference>
<keyword evidence="11 12" id="KW-1015">Disulfide bond</keyword>
<evidence type="ECO:0000256" key="2">
    <source>
        <dbReference type="ARBA" id="ARBA00022485"/>
    </source>
</evidence>
<comment type="catalytic activity">
    <reaction evidence="12">
        <text>adenosine(2503) in 23S rRNA + 2 reduced [2Fe-2S]-[ferredoxin] + 2 S-adenosyl-L-methionine = 2-methyladenosine(2503) in 23S rRNA + 5'-deoxyadenosine + L-methionine + 2 oxidized [2Fe-2S]-[ferredoxin] + S-adenosyl-L-homocysteine</text>
        <dbReference type="Rhea" id="RHEA:42916"/>
        <dbReference type="Rhea" id="RHEA-COMP:10000"/>
        <dbReference type="Rhea" id="RHEA-COMP:10001"/>
        <dbReference type="Rhea" id="RHEA-COMP:10152"/>
        <dbReference type="Rhea" id="RHEA-COMP:10282"/>
        <dbReference type="ChEBI" id="CHEBI:17319"/>
        <dbReference type="ChEBI" id="CHEBI:33737"/>
        <dbReference type="ChEBI" id="CHEBI:33738"/>
        <dbReference type="ChEBI" id="CHEBI:57844"/>
        <dbReference type="ChEBI" id="CHEBI:57856"/>
        <dbReference type="ChEBI" id="CHEBI:59789"/>
        <dbReference type="ChEBI" id="CHEBI:74411"/>
        <dbReference type="ChEBI" id="CHEBI:74497"/>
        <dbReference type="EC" id="2.1.1.192"/>
    </reaction>
</comment>
<evidence type="ECO:0000256" key="6">
    <source>
        <dbReference type="ARBA" id="ARBA00022679"/>
    </source>
</evidence>
<dbReference type="Proteomes" id="UP001560267">
    <property type="component" value="Unassembled WGS sequence"/>
</dbReference>
<dbReference type="NCBIfam" id="TIGR00048">
    <property type="entry name" value="rRNA_mod_RlmN"/>
    <property type="match status" value="1"/>
</dbReference>
<evidence type="ECO:0000256" key="5">
    <source>
        <dbReference type="ARBA" id="ARBA00022603"/>
    </source>
</evidence>
<proteinExistence type="inferred from homology"/>
<evidence type="ECO:0000313" key="15">
    <source>
        <dbReference type="Proteomes" id="UP001560267"/>
    </source>
</evidence>
<dbReference type="EC" id="2.1.1.192" evidence="12"/>
<dbReference type="PIRSF" id="PIRSF006004">
    <property type="entry name" value="CHP00048"/>
    <property type="match status" value="1"/>
</dbReference>
<dbReference type="GO" id="GO:0032259">
    <property type="term" value="P:methylation"/>
    <property type="evidence" value="ECO:0007669"/>
    <property type="project" value="UniProtKB-KW"/>
</dbReference>
<feature type="binding site" evidence="12">
    <location>
        <position position="183"/>
    </location>
    <ligand>
        <name>S-adenosyl-L-methionine</name>
        <dbReference type="ChEBI" id="CHEBI:59789"/>
    </ligand>
</feature>
<comment type="function">
    <text evidence="12">Specifically methylates position 2 of adenine 2503 in 23S rRNA and position 2 of adenine 37 in tRNAs.</text>
</comment>
<dbReference type="SUPFAM" id="SSF102114">
    <property type="entry name" value="Radical SAM enzymes"/>
    <property type="match status" value="1"/>
</dbReference>
<keyword evidence="3 12" id="KW-0963">Cytoplasm</keyword>
<evidence type="ECO:0000256" key="12">
    <source>
        <dbReference type="HAMAP-Rule" id="MF_01849"/>
    </source>
</evidence>
<accession>A0ABV3Y009</accession>
<comment type="miscellaneous">
    <text evidence="12">Reaction proceeds by a ping-pong mechanism involving intermediate methylation of a conserved cysteine residue.</text>
</comment>
<gene>
    <name evidence="12 14" type="primary">rlmN</name>
    <name evidence="14" type="ORF">AB6A68_03400</name>
</gene>
<evidence type="ECO:0000256" key="10">
    <source>
        <dbReference type="ARBA" id="ARBA00023014"/>
    </source>
</evidence>
<dbReference type="Gene3D" id="3.20.20.70">
    <property type="entry name" value="Aldolase class I"/>
    <property type="match status" value="1"/>
</dbReference>
<evidence type="ECO:0000256" key="1">
    <source>
        <dbReference type="ARBA" id="ARBA00004496"/>
    </source>
</evidence>
<keyword evidence="7 12" id="KW-0949">S-adenosyl-L-methionine</keyword>
<evidence type="ECO:0000256" key="11">
    <source>
        <dbReference type="ARBA" id="ARBA00023157"/>
    </source>
</evidence>
<keyword evidence="2 12" id="KW-0004">4Fe-4S</keyword>
<comment type="catalytic activity">
    <reaction evidence="12">
        <text>adenosine(37) in tRNA + 2 reduced [2Fe-2S]-[ferredoxin] + 2 S-adenosyl-L-methionine = 2-methyladenosine(37) in tRNA + 5'-deoxyadenosine + L-methionine + 2 oxidized [2Fe-2S]-[ferredoxin] + S-adenosyl-L-homocysteine</text>
        <dbReference type="Rhea" id="RHEA:43332"/>
        <dbReference type="Rhea" id="RHEA-COMP:10000"/>
        <dbReference type="Rhea" id="RHEA-COMP:10001"/>
        <dbReference type="Rhea" id="RHEA-COMP:10162"/>
        <dbReference type="Rhea" id="RHEA-COMP:10485"/>
        <dbReference type="ChEBI" id="CHEBI:17319"/>
        <dbReference type="ChEBI" id="CHEBI:33737"/>
        <dbReference type="ChEBI" id="CHEBI:33738"/>
        <dbReference type="ChEBI" id="CHEBI:57844"/>
        <dbReference type="ChEBI" id="CHEBI:57856"/>
        <dbReference type="ChEBI" id="CHEBI:59789"/>
        <dbReference type="ChEBI" id="CHEBI:74411"/>
        <dbReference type="ChEBI" id="CHEBI:74497"/>
        <dbReference type="EC" id="2.1.1.192"/>
    </reaction>
</comment>
<dbReference type="PROSITE" id="PS51918">
    <property type="entry name" value="RADICAL_SAM"/>
    <property type="match status" value="1"/>
</dbReference>
<dbReference type="PANTHER" id="PTHR30544:SF5">
    <property type="entry name" value="RADICAL SAM CORE DOMAIN-CONTAINING PROTEIN"/>
    <property type="match status" value="1"/>
</dbReference>
<evidence type="ECO:0000256" key="4">
    <source>
        <dbReference type="ARBA" id="ARBA00022552"/>
    </source>
</evidence>
<dbReference type="SFLD" id="SFLDS00029">
    <property type="entry name" value="Radical_SAM"/>
    <property type="match status" value="1"/>
</dbReference>
<keyword evidence="8 12" id="KW-0479">Metal-binding</keyword>
<dbReference type="HAMAP" id="MF_01849">
    <property type="entry name" value="RNA_methyltr_RlmN"/>
    <property type="match status" value="1"/>
</dbReference>
<keyword evidence="10 12" id="KW-0411">Iron-sulfur</keyword>
<keyword evidence="9 12" id="KW-0408">Iron</keyword>
<comment type="subcellular location">
    <subcellularLocation>
        <location evidence="1 12">Cytoplasm</location>
    </subcellularLocation>
</comment>
<keyword evidence="5 12" id="KW-0489">Methyltransferase</keyword>
<reference evidence="14 15" key="1">
    <citation type="submission" date="2024-07" db="EMBL/GenBank/DDBJ databases">
        <title>Draft Genome Sequence of Ferrimicrobium acidiphilum Strain YE2023, Isolated from a Pulp of Bioleach Reactor.</title>
        <authorList>
            <person name="Elkina Y.A."/>
            <person name="Bulaeva A.G."/>
            <person name="Beletsky A.V."/>
            <person name="Mardanov A.V."/>
        </authorList>
    </citation>
    <scope>NUCLEOTIDE SEQUENCE [LARGE SCALE GENOMIC DNA]</scope>
    <source>
        <strain evidence="14 15">YE2023</strain>
    </source>
</reference>
<dbReference type="InterPro" id="IPR013785">
    <property type="entry name" value="Aldolase_TIM"/>
</dbReference>
<dbReference type="Pfam" id="PF04055">
    <property type="entry name" value="Radical_SAM"/>
    <property type="match status" value="1"/>
</dbReference>
<dbReference type="PANTHER" id="PTHR30544">
    <property type="entry name" value="23S RRNA METHYLTRANSFERASE"/>
    <property type="match status" value="1"/>
</dbReference>
<evidence type="ECO:0000259" key="13">
    <source>
        <dbReference type="PROSITE" id="PS51918"/>
    </source>
</evidence>
<comment type="similarity">
    <text evidence="12">Belongs to the radical SAM superfamily. RlmN family.</text>
</comment>
<feature type="binding site" evidence="12">
    <location>
        <begin position="153"/>
        <end position="154"/>
    </location>
    <ligand>
        <name>S-adenosyl-L-methionine</name>
        <dbReference type="ChEBI" id="CHEBI:59789"/>
    </ligand>
</feature>
<evidence type="ECO:0000256" key="8">
    <source>
        <dbReference type="ARBA" id="ARBA00022723"/>
    </source>
</evidence>
<dbReference type="InterPro" id="IPR004383">
    <property type="entry name" value="rRNA_lsu_MTrfase_RlmN/Cfr"/>
</dbReference>
<keyword evidence="4 12" id="KW-0698">rRNA processing</keyword>
<feature type="domain" description="Radical SAM core" evidence="13">
    <location>
        <begin position="91"/>
        <end position="322"/>
    </location>
</feature>
<sequence length="362" mass="39637">MPSLFDLDRAAAESVLGARYRADQLFEGLFDKALPVTDITSLPARLRMELADEFPLSLKELTVTASDDATTRKWLYEVDGGHRIETVLMEYPQRATACISTQAGCAMACSFCATGQGGFGRHLSPAEIIEQVYRAKQAALPRRLSNIVLMGMGEPLANYRSVAVALHLIVERFNISARRITISTVGVVPGIDRLALEGLPLTLAVSLHAANDEDRSSIIPLNRRYPIERVVTSCEGWTKATSRRISLEWAMIDGFNDTPKALTELTTIARRLRAHVNLIPLNPTPGYLVQGSTRDRVLAFQRGLQDSGVRCTVRSTRGQAIDAACGQLAMRNATRPRQKRPTGSLSSAVLEGVVPVPTSIRR</sequence>